<accession>A0A4D4MB43</accession>
<dbReference type="InterPro" id="IPR053153">
    <property type="entry name" value="APC_K+_Transporter"/>
</dbReference>
<evidence type="ECO:0000313" key="3">
    <source>
        <dbReference type="Proteomes" id="UP000302139"/>
    </source>
</evidence>
<proteinExistence type="predicted"/>
<dbReference type="Proteomes" id="UP000302139">
    <property type="component" value="Unassembled WGS sequence"/>
</dbReference>
<dbReference type="EMBL" id="BJHX01000002">
    <property type="protein sequence ID" value="GDY69132.1"/>
    <property type="molecule type" value="Genomic_DNA"/>
</dbReference>
<reference evidence="2 3" key="1">
    <citation type="submission" date="2019-04" db="EMBL/GenBank/DDBJ databases">
        <title>Draft genome sequences of Streptomyces avermitilis NBRC 14893.</title>
        <authorList>
            <person name="Komaki H."/>
            <person name="Tamura T."/>
            <person name="Hosoyama A."/>
        </authorList>
    </citation>
    <scope>NUCLEOTIDE SEQUENCE [LARGE SCALE GENOMIC DNA]</scope>
    <source>
        <strain evidence="2 3">NBRC 14893</strain>
    </source>
</reference>
<protein>
    <submittedName>
        <fullName evidence="2">Uncharacterized protein</fullName>
    </submittedName>
</protein>
<dbReference type="PANTHER" id="PTHR47704">
    <property type="entry name" value="POTASSIUM TRANSPORTER KIMA"/>
    <property type="match status" value="1"/>
</dbReference>
<comment type="caution">
    <text evidence="2">The sequence shown here is derived from an EMBL/GenBank/DDBJ whole genome shotgun (WGS) entry which is preliminary data.</text>
</comment>
<sequence length="100" mass="10564">MDGTDVIKALRGWTRVRRPCAGGWRTPTSATPRRPTRPTCSSGCSALTGVEAIANGVPAFREPRVKRARRTEPMPGALLGLVPIGSAVLISCDRVAPRGA</sequence>
<gene>
    <name evidence="2" type="ORF">SAV14893_085250</name>
</gene>
<feature type="region of interest" description="Disordered" evidence="1">
    <location>
        <begin position="21"/>
        <end position="40"/>
    </location>
</feature>
<dbReference type="PANTHER" id="PTHR47704:SF1">
    <property type="entry name" value="POTASSIUM TRANSPORTER KIMA"/>
    <property type="match status" value="1"/>
</dbReference>
<evidence type="ECO:0000313" key="2">
    <source>
        <dbReference type="EMBL" id="GDY69132.1"/>
    </source>
</evidence>
<name>A0A4D4MB43_STRAX</name>
<dbReference type="AlphaFoldDB" id="A0A4D4MB43"/>
<feature type="compositionally biased region" description="Low complexity" evidence="1">
    <location>
        <begin position="25"/>
        <end position="39"/>
    </location>
</feature>
<evidence type="ECO:0000256" key="1">
    <source>
        <dbReference type="SAM" id="MobiDB-lite"/>
    </source>
</evidence>
<organism evidence="2 3">
    <name type="scientific">Streptomyces avermitilis</name>
    <dbReference type="NCBI Taxonomy" id="33903"/>
    <lineage>
        <taxon>Bacteria</taxon>
        <taxon>Bacillati</taxon>
        <taxon>Actinomycetota</taxon>
        <taxon>Actinomycetes</taxon>
        <taxon>Kitasatosporales</taxon>
        <taxon>Streptomycetaceae</taxon>
        <taxon>Streptomyces</taxon>
    </lineage>
</organism>